<sequence>MAQSLSVWYYSALPTVRRPPQSEIVACTPCASQPTVVARKRPPYRGRLCLARRPTSKQKRPPRQRRPHCPLGRRVGPPAGRLPSTPAIYLPSSAPLMLAALAFSSRSHPGPFVVARFVDRSFIAIFTSKLLTSLGYYPSLIIYFLRRLCLL</sequence>
<evidence type="ECO:0000256" key="2">
    <source>
        <dbReference type="SAM" id="Phobius"/>
    </source>
</evidence>
<evidence type="ECO:0000313" key="4">
    <source>
        <dbReference type="Proteomes" id="UP000799440"/>
    </source>
</evidence>
<feature type="compositionally biased region" description="Basic residues" evidence="1">
    <location>
        <begin position="54"/>
        <end position="68"/>
    </location>
</feature>
<reference evidence="3" key="1">
    <citation type="journal article" date="2020" name="Stud. Mycol.">
        <title>101 Dothideomycetes genomes: a test case for predicting lifestyles and emergence of pathogens.</title>
        <authorList>
            <person name="Haridas S."/>
            <person name="Albert R."/>
            <person name="Binder M."/>
            <person name="Bloem J."/>
            <person name="Labutti K."/>
            <person name="Salamov A."/>
            <person name="Andreopoulos B."/>
            <person name="Baker S."/>
            <person name="Barry K."/>
            <person name="Bills G."/>
            <person name="Bluhm B."/>
            <person name="Cannon C."/>
            <person name="Castanera R."/>
            <person name="Culley D."/>
            <person name="Daum C."/>
            <person name="Ezra D."/>
            <person name="Gonzalez J."/>
            <person name="Henrissat B."/>
            <person name="Kuo A."/>
            <person name="Liang C."/>
            <person name="Lipzen A."/>
            <person name="Lutzoni F."/>
            <person name="Magnuson J."/>
            <person name="Mondo S."/>
            <person name="Nolan M."/>
            <person name="Ohm R."/>
            <person name="Pangilinan J."/>
            <person name="Park H.-J."/>
            <person name="Ramirez L."/>
            <person name="Alfaro M."/>
            <person name="Sun H."/>
            <person name="Tritt A."/>
            <person name="Yoshinaga Y."/>
            <person name="Zwiers L.-H."/>
            <person name="Turgeon B."/>
            <person name="Goodwin S."/>
            <person name="Spatafora J."/>
            <person name="Crous P."/>
            <person name="Grigoriev I."/>
        </authorList>
    </citation>
    <scope>NUCLEOTIDE SEQUENCE</scope>
    <source>
        <strain evidence="3">CBS 119925</strain>
    </source>
</reference>
<dbReference type="AlphaFoldDB" id="A0A6A6VMB4"/>
<feature type="region of interest" description="Disordered" evidence="1">
    <location>
        <begin position="50"/>
        <end position="80"/>
    </location>
</feature>
<keyword evidence="2" id="KW-0812">Transmembrane</keyword>
<protein>
    <submittedName>
        <fullName evidence="3">Uncharacterized protein</fullName>
    </submittedName>
</protein>
<feature type="transmembrane region" description="Helical" evidence="2">
    <location>
        <begin position="123"/>
        <end position="145"/>
    </location>
</feature>
<keyword evidence="2" id="KW-0472">Membrane</keyword>
<accession>A0A6A6VMB4</accession>
<dbReference type="Proteomes" id="UP000799440">
    <property type="component" value="Unassembled WGS sequence"/>
</dbReference>
<keyword evidence="4" id="KW-1185">Reference proteome</keyword>
<name>A0A6A6VMB4_9PLEO</name>
<evidence type="ECO:0000313" key="3">
    <source>
        <dbReference type="EMBL" id="KAF2750949.1"/>
    </source>
</evidence>
<gene>
    <name evidence="3" type="ORF">M011DRAFT_188486</name>
</gene>
<keyword evidence="2" id="KW-1133">Transmembrane helix</keyword>
<evidence type="ECO:0000256" key="1">
    <source>
        <dbReference type="SAM" id="MobiDB-lite"/>
    </source>
</evidence>
<proteinExistence type="predicted"/>
<organism evidence="3 4">
    <name type="scientific">Sporormia fimetaria CBS 119925</name>
    <dbReference type="NCBI Taxonomy" id="1340428"/>
    <lineage>
        <taxon>Eukaryota</taxon>
        <taxon>Fungi</taxon>
        <taxon>Dikarya</taxon>
        <taxon>Ascomycota</taxon>
        <taxon>Pezizomycotina</taxon>
        <taxon>Dothideomycetes</taxon>
        <taxon>Pleosporomycetidae</taxon>
        <taxon>Pleosporales</taxon>
        <taxon>Sporormiaceae</taxon>
        <taxon>Sporormia</taxon>
    </lineage>
</organism>
<dbReference type="EMBL" id="MU006563">
    <property type="protein sequence ID" value="KAF2750949.1"/>
    <property type="molecule type" value="Genomic_DNA"/>
</dbReference>